<dbReference type="InterPro" id="IPR002523">
    <property type="entry name" value="MgTranspt_CorA/ZnTranspt_ZntB"/>
</dbReference>
<protein>
    <recommendedName>
        <fullName evidence="8">Magnesium transport protein CorA</fullName>
    </recommendedName>
</protein>
<dbReference type="InterPro" id="IPR045863">
    <property type="entry name" value="CorA_TM1_TM2"/>
</dbReference>
<evidence type="ECO:0000256" key="1">
    <source>
        <dbReference type="ARBA" id="ARBA00004651"/>
    </source>
</evidence>
<keyword evidence="5 8" id="KW-0812">Transmembrane</keyword>
<comment type="subcellular location">
    <subcellularLocation>
        <location evidence="1">Cell membrane</location>
        <topology evidence="1">Multi-pass membrane protein</topology>
    </subcellularLocation>
    <subcellularLocation>
        <location evidence="8">Membrane</location>
        <topology evidence="8">Multi-pass membrane protein</topology>
    </subcellularLocation>
</comment>
<keyword evidence="11" id="KW-1185">Reference proteome</keyword>
<dbReference type="GO" id="GO:0015087">
    <property type="term" value="F:cobalt ion transmembrane transporter activity"/>
    <property type="evidence" value="ECO:0007669"/>
    <property type="project" value="UniProtKB-UniRule"/>
</dbReference>
<dbReference type="GO" id="GO:0050897">
    <property type="term" value="F:cobalt ion binding"/>
    <property type="evidence" value="ECO:0007669"/>
    <property type="project" value="TreeGrafter"/>
</dbReference>
<evidence type="ECO:0000256" key="3">
    <source>
        <dbReference type="ARBA" id="ARBA00022448"/>
    </source>
</evidence>
<evidence type="ECO:0000256" key="8">
    <source>
        <dbReference type="RuleBase" id="RU362010"/>
    </source>
</evidence>
<evidence type="ECO:0000313" key="10">
    <source>
        <dbReference type="EMBL" id="MDI6449866.1"/>
    </source>
</evidence>
<evidence type="ECO:0000256" key="6">
    <source>
        <dbReference type="ARBA" id="ARBA00022989"/>
    </source>
</evidence>
<dbReference type="EMBL" id="JASCXX010000014">
    <property type="protein sequence ID" value="MDI6449866.1"/>
    <property type="molecule type" value="Genomic_DNA"/>
</dbReference>
<keyword evidence="4 8" id="KW-1003">Cell membrane</keyword>
<name>A0AAW6U2N6_9BACT</name>
<keyword evidence="3 8" id="KW-0813">Transport</keyword>
<comment type="function">
    <text evidence="8">Mediates influx of magnesium ions.</text>
</comment>
<dbReference type="Gene3D" id="3.30.460.20">
    <property type="entry name" value="CorA soluble domain-like"/>
    <property type="match status" value="1"/>
</dbReference>
<evidence type="ECO:0000256" key="9">
    <source>
        <dbReference type="SAM" id="MobiDB-lite"/>
    </source>
</evidence>
<dbReference type="InterPro" id="IPR045861">
    <property type="entry name" value="CorA_cytoplasmic_dom"/>
</dbReference>
<dbReference type="PANTHER" id="PTHR46494">
    <property type="entry name" value="CORA FAMILY METAL ION TRANSPORTER (EUROFUNG)"/>
    <property type="match status" value="1"/>
</dbReference>
<dbReference type="PANTHER" id="PTHR46494:SF1">
    <property type="entry name" value="CORA FAMILY METAL ION TRANSPORTER (EUROFUNG)"/>
    <property type="match status" value="1"/>
</dbReference>
<dbReference type="SUPFAM" id="SSF143865">
    <property type="entry name" value="CorA soluble domain-like"/>
    <property type="match status" value="1"/>
</dbReference>
<gene>
    <name evidence="8 10" type="primary">corA</name>
    <name evidence="10" type="ORF">QJ522_12480</name>
</gene>
<dbReference type="Pfam" id="PF01544">
    <property type="entry name" value="CorA"/>
    <property type="match status" value="1"/>
</dbReference>
<dbReference type="CDD" id="cd12828">
    <property type="entry name" value="TmCorA-like_1"/>
    <property type="match status" value="1"/>
</dbReference>
<feature type="transmembrane region" description="Helical" evidence="8">
    <location>
        <begin position="303"/>
        <end position="323"/>
    </location>
</feature>
<feature type="transmembrane region" description="Helical" evidence="8">
    <location>
        <begin position="335"/>
        <end position="355"/>
    </location>
</feature>
<accession>A0AAW6U2N6</accession>
<dbReference type="GO" id="GO:0000287">
    <property type="term" value="F:magnesium ion binding"/>
    <property type="evidence" value="ECO:0007669"/>
    <property type="project" value="TreeGrafter"/>
</dbReference>
<evidence type="ECO:0000256" key="7">
    <source>
        <dbReference type="ARBA" id="ARBA00023136"/>
    </source>
</evidence>
<dbReference type="Gene3D" id="1.20.58.340">
    <property type="entry name" value="Magnesium transport protein CorA, transmembrane region"/>
    <property type="match status" value="2"/>
</dbReference>
<evidence type="ECO:0000256" key="4">
    <source>
        <dbReference type="ARBA" id="ARBA00022475"/>
    </source>
</evidence>
<keyword evidence="8" id="KW-0406">Ion transport</keyword>
<keyword evidence="6 8" id="KW-1133">Transmembrane helix</keyword>
<sequence>MASKPKAGRTSVARRSKKAGLPPGTLVYTGERRVESVRMTVIDYDERHVQERHITSIDECLPFRAAPAVTWVNIDGLHDVGVIETLGKTFELHPLLLEDILSTAQRPKFEDYEKNLFLVLKMLHFDEHHQGVETEQVSLIVGPNFVLSFQERVGDVFDSVRDRIRSGKGRIRKLGADYLAYSLLDAIVDSYFLILEKLGERIENLEEELVGNPSQRTLQQIHALKREMITLRRSIWPLRELVSGLQRSESPWIAESTRVYLRDVYDHTIQIIDTIESFRDMVSGMLDIYLSSISNRMNAVMKVLTIIATLFIPLTFIAGIYGMNFEHMPELEWRYGYAVVWAVMICVAAIMLVYFRRRKWL</sequence>
<dbReference type="GO" id="GO:0015095">
    <property type="term" value="F:magnesium ion transmembrane transporter activity"/>
    <property type="evidence" value="ECO:0007669"/>
    <property type="project" value="UniProtKB-UniRule"/>
</dbReference>
<proteinExistence type="inferred from homology"/>
<dbReference type="AlphaFoldDB" id="A0AAW6U2N6"/>
<reference evidence="10" key="1">
    <citation type="submission" date="2023-05" db="EMBL/GenBank/DDBJ databases">
        <title>Anaerotaeda fermentans gen. nov., sp. nov., a novel anaerobic planctomycete of the new family within the order Sedimentisphaerales isolated from Taman Peninsula, Russia.</title>
        <authorList>
            <person name="Khomyakova M.A."/>
            <person name="Merkel A.Y."/>
            <person name="Slobodkin A.I."/>
        </authorList>
    </citation>
    <scope>NUCLEOTIDE SEQUENCE</scope>
    <source>
        <strain evidence="10">M17dextr</strain>
    </source>
</reference>
<keyword evidence="8" id="KW-0460">Magnesium</keyword>
<dbReference type="GO" id="GO:0005886">
    <property type="term" value="C:plasma membrane"/>
    <property type="evidence" value="ECO:0007669"/>
    <property type="project" value="UniProtKB-SubCell"/>
</dbReference>
<organism evidence="10 11">
    <name type="scientific">Anaerobaca lacustris</name>
    <dbReference type="NCBI Taxonomy" id="3044600"/>
    <lineage>
        <taxon>Bacteria</taxon>
        <taxon>Pseudomonadati</taxon>
        <taxon>Planctomycetota</taxon>
        <taxon>Phycisphaerae</taxon>
        <taxon>Sedimentisphaerales</taxon>
        <taxon>Anaerobacaceae</taxon>
        <taxon>Anaerobaca</taxon>
    </lineage>
</organism>
<keyword evidence="7 8" id="KW-0472">Membrane</keyword>
<dbReference type="InterPro" id="IPR004488">
    <property type="entry name" value="Mg/Co-transport_prot_CorA"/>
</dbReference>
<comment type="similarity">
    <text evidence="2 8">Belongs to the CorA metal ion transporter (MIT) (TC 1.A.35) family.</text>
</comment>
<evidence type="ECO:0000313" key="11">
    <source>
        <dbReference type="Proteomes" id="UP001431776"/>
    </source>
</evidence>
<evidence type="ECO:0000256" key="2">
    <source>
        <dbReference type="ARBA" id="ARBA00009765"/>
    </source>
</evidence>
<dbReference type="FunFam" id="1.20.58.340:FF:000012">
    <property type="entry name" value="Magnesium transport protein CorA"/>
    <property type="match status" value="1"/>
</dbReference>
<dbReference type="FunFam" id="3.30.460.20:FF:000008">
    <property type="entry name" value="Cobalt/magnesium transport protein CorA"/>
    <property type="match status" value="1"/>
</dbReference>
<evidence type="ECO:0000256" key="5">
    <source>
        <dbReference type="ARBA" id="ARBA00022692"/>
    </source>
</evidence>
<dbReference type="SUPFAM" id="SSF144083">
    <property type="entry name" value="Magnesium transport protein CorA, transmembrane region"/>
    <property type="match status" value="1"/>
</dbReference>
<feature type="region of interest" description="Disordered" evidence="9">
    <location>
        <begin position="1"/>
        <end position="22"/>
    </location>
</feature>
<dbReference type="NCBIfam" id="TIGR00383">
    <property type="entry name" value="corA"/>
    <property type="match status" value="1"/>
</dbReference>
<comment type="caution">
    <text evidence="10">The sequence shown here is derived from an EMBL/GenBank/DDBJ whole genome shotgun (WGS) entry which is preliminary data.</text>
</comment>
<dbReference type="RefSeq" id="WP_349245276.1">
    <property type="nucleotide sequence ID" value="NZ_JASCXX010000014.1"/>
</dbReference>
<dbReference type="Proteomes" id="UP001431776">
    <property type="component" value="Unassembled WGS sequence"/>
</dbReference>